<comment type="caution">
    <text evidence="2">The sequence shown here is derived from an EMBL/GenBank/DDBJ whole genome shotgun (WGS) entry which is preliminary data.</text>
</comment>
<gene>
    <name evidence="2" type="ORF">C1I93_12315</name>
</gene>
<proteinExistence type="predicted"/>
<evidence type="ECO:0000313" key="3">
    <source>
        <dbReference type="Proteomes" id="UP000248627"/>
    </source>
</evidence>
<reference evidence="2 3" key="1">
    <citation type="submission" date="2018-01" db="EMBL/GenBank/DDBJ databases">
        <title>Draft genome sequence of Jishengella endophytica.</title>
        <authorList>
            <person name="Sahin N."/>
            <person name="Ay H."/>
            <person name="Saygin H."/>
        </authorList>
    </citation>
    <scope>NUCLEOTIDE SEQUENCE [LARGE SCALE GENOMIC DNA]</scope>
    <source>
        <strain evidence="2 3">DSM 45430</strain>
    </source>
</reference>
<dbReference type="RefSeq" id="WP_111243402.1">
    <property type="nucleotide sequence ID" value="NZ_POTX01000064.1"/>
</dbReference>
<dbReference type="EMBL" id="POTX01000064">
    <property type="protein sequence ID" value="PZF97291.1"/>
    <property type="molecule type" value="Genomic_DNA"/>
</dbReference>
<dbReference type="AlphaFoldDB" id="A0A2W2CD68"/>
<feature type="transmembrane region" description="Helical" evidence="1">
    <location>
        <begin position="91"/>
        <end position="116"/>
    </location>
</feature>
<keyword evidence="1" id="KW-0472">Membrane</keyword>
<organism evidence="2 3">
    <name type="scientific">Micromonospora endophytica</name>
    <dbReference type="NCBI Taxonomy" id="515350"/>
    <lineage>
        <taxon>Bacteria</taxon>
        <taxon>Bacillati</taxon>
        <taxon>Actinomycetota</taxon>
        <taxon>Actinomycetes</taxon>
        <taxon>Micromonosporales</taxon>
        <taxon>Micromonosporaceae</taxon>
        <taxon>Micromonospora</taxon>
    </lineage>
</organism>
<feature type="transmembrane region" description="Helical" evidence="1">
    <location>
        <begin position="122"/>
        <end position="143"/>
    </location>
</feature>
<feature type="transmembrane region" description="Helical" evidence="1">
    <location>
        <begin position="230"/>
        <end position="247"/>
    </location>
</feature>
<evidence type="ECO:0008006" key="4">
    <source>
        <dbReference type="Google" id="ProtNLM"/>
    </source>
</evidence>
<feature type="transmembrane region" description="Helical" evidence="1">
    <location>
        <begin position="150"/>
        <end position="173"/>
    </location>
</feature>
<feature type="transmembrane region" description="Helical" evidence="1">
    <location>
        <begin position="202"/>
        <end position="223"/>
    </location>
</feature>
<protein>
    <recommendedName>
        <fullName evidence="4">ABC-type transport system involved in multi-copper enzyme maturation, permease component</fullName>
    </recommendedName>
</protein>
<evidence type="ECO:0000256" key="1">
    <source>
        <dbReference type="SAM" id="Phobius"/>
    </source>
</evidence>
<feature type="transmembrane region" description="Helical" evidence="1">
    <location>
        <begin position="12"/>
        <end position="32"/>
    </location>
</feature>
<keyword evidence="3" id="KW-1185">Reference proteome</keyword>
<feature type="transmembrane region" description="Helical" evidence="1">
    <location>
        <begin position="38"/>
        <end position="63"/>
    </location>
</feature>
<keyword evidence="1" id="KW-1133">Transmembrane helix</keyword>
<dbReference type="OrthoDB" id="3402382at2"/>
<evidence type="ECO:0000313" key="2">
    <source>
        <dbReference type="EMBL" id="PZF97291.1"/>
    </source>
</evidence>
<accession>A0A2W2CD68</accession>
<keyword evidence="1" id="KW-0812">Transmembrane</keyword>
<name>A0A2W2CD68_9ACTN</name>
<dbReference type="Proteomes" id="UP000248627">
    <property type="component" value="Unassembled WGS sequence"/>
</dbReference>
<sequence>MNIFGVELRRCAALGAALIALLIGVGALYVAPGRWSSGWMALAMAMREYLLLLWPLALAAGAWQGRREHRAKVGELFATTARPRAQRMLPVLGAMAFTLGLAYLLVTVAGIAWIITTAQHRPLLNFLVVTGVGALSLVAAAWLGLGIGRMLPALVTAPALGVAGVLIVFFSAIRFPDWLAAATSPVHGSTPFSDYQTIDNRVSGALAITMTALALTGLLLFVAGGWRGRTAALLPAVLGVTTAIAVVPSDRDVLNWPVDPVARELVCTDDAPKVCVSRIHANVLDTLTPLAREGLAALAKLPDAPTAVHEDTTMYVSGEVRQVPDGVVTIEIRIDERGGLAHPAAVVPGIADRLGVGYDGNCRQGDEAVERAAAYWLMGREPRSEVGLVPGLVSEDPELNTEALTLWQGLRELPDDEALARVAAVRDALRACTEVTGLLSRSAR</sequence>